<dbReference type="Gene3D" id="1.20.120.520">
    <property type="entry name" value="nmb1532 protein domain like"/>
    <property type="match status" value="1"/>
</dbReference>
<keyword evidence="3" id="KW-1185">Reference proteome</keyword>
<geneLocation type="plasmid" evidence="2 3">
    <name>EAL2_808p</name>
</geneLocation>
<name>W8U9Q3_PEPAC</name>
<keyword evidence="2" id="KW-0614">Plasmid</keyword>
<evidence type="ECO:0000259" key="1">
    <source>
        <dbReference type="Pfam" id="PF01814"/>
    </source>
</evidence>
<dbReference type="GO" id="GO:0005886">
    <property type="term" value="C:plasma membrane"/>
    <property type="evidence" value="ECO:0007669"/>
    <property type="project" value="TreeGrafter"/>
</dbReference>
<dbReference type="Pfam" id="PF01814">
    <property type="entry name" value="Hemerythrin"/>
    <property type="match status" value="1"/>
</dbReference>
<dbReference type="PATRIC" id="fig|1286171.3.peg.2252"/>
<accession>W8U9Q3</accession>
<dbReference type="HOGENOM" id="CLU_095978_2_0_9"/>
<proteinExistence type="predicted"/>
<reference evidence="2 3" key="1">
    <citation type="journal article" date="2014" name="Genome Announc.">
        <title>Complete Genome Sequence of Amino Acid-Utilizing Eubacterium acidaminophilum al-2 (DSM 3953).</title>
        <authorList>
            <person name="Poehlein A."/>
            <person name="Andreesen J.R."/>
            <person name="Daniel R."/>
        </authorList>
    </citation>
    <scope>NUCLEOTIDE SEQUENCE [LARGE SCALE GENOMIC DNA]</scope>
    <source>
        <strain evidence="2 3">DSM 3953</strain>
        <plasmid evidence="3">Plasmid EAL2_808p</plasmid>
    </source>
</reference>
<dbReference type="EMBL" id="CP007453">
    <property type="protein sequence ID" value="AHM57581.1"/>
    <property type="molecule type" value="Genomic_DNA"/>
</dbReference>
<dbReference type="PANTHER" id="PTHR39966">
    <property type="entry name" value="BLL2471 PROTEIN-RELATED"/>
    <property type="match status" value="1"/>
</dbReference>
<dbReference type="AlphaFoldDB" id="W8U9Q3"/>
<dbReference type="OrthoDB" id="9785474at2"/>
<evidence type="ECO:0000313" key="3">
    <source>
        <dbReference type="Proteomes" id="UP000019591"/>
    </source>
</evidence>
<feature type="domain" description="Hemerythrin-like" evidence="1">
    <location>
        <begin position="3"/>
        <end position="140"/>
    </location>
</feature>
<evidence type="ECO:0000313" key="2">
    <source>
        <dbReference type="EMBL" id="AHM57581.1"/>
    </source>
</evidence>
<dbReference type="eggNOG" id="COG3945">
    <property type="taxonomic scope" value="Bacteria"/>
</dbReference>
<dbReference type="InterPro" id="IPR012312">
    <property type="entry name" value="Hemerythrin-like"/>
</dbReference>
<dbReference type="RefSeq" id="WP_025436496.1">
    <property type="nucleotide sequence ID" value="NZ_CP007453.1"/>
</dbReference>
<dbReference type="KEGG" id="eac:EAL2_808p00740"/>
<dbReference type="PANTHER" id="PTHR39966:SF1">
    <property type="entry name" value="HEMERYTHRIN-LIKE DOMAIN-CONTAINING PROTEIN"/>
    <property type="match status" value="1"/>
</dbReference>
<protein>
    <submittedName>
        <fullName evidence="2">Hemerythrin HHE cation binding domain protein</fullName>
    </submittedName>
</protein>
<organism evidence="2 3">
    <name type="scientific">Peptoclostridium acidaminophilum DSM 3953</name>
    <dbReference type="NCBI Taxonomy" id="1286171"/>
    <lineage>
        <taxon>Bacteria</taxon>
        <taxon>Bacillati</taxon>
        <taxon>Bacillota</taxon>
        <taxon>Clostridia</taxon>
        <taxon>Peptostreptococcales</taxon>
        <taxon>Peptoclostridiaceae</taxon>
        <taxon>Peptoclostridium</taxon>
    </lineage>
</organism>
<dbReference type="Proteomes" id="UP000019591">
    <property type="component" value="Plasmid EAL2_808p"/>
</dbReference>
<gene>
    <name evidence="2" type="ORF">EAL2_808p00740</name>
</gene>
<sequence length="184" mass="21060">MDGIKLMVDEHVYIKRMLLVLRKASYAVMQGAQIDYDDFGKMIDFVRGYADRHHHGKEEKLLFNRMVDEIGGAAEKLVKSGMLVEHDLGRLHMNELEAALERVKAGDDESKLDVIANAVSYTHLLHRHIDKEDAVVYPFAQRQLSSDTLETINSECESFEKQMESEGVQGRYIALLKEMEGKYL</sequence>